<dbReference type="PANTHER" id="PTHR43918:SF4">
    <property type="entry name" value="CARBOXYLIC ESTER HYDROLASE"/>
    <property type="match status" value="1"/>
</dbReference>
<dbReference type="InterPro" id="IPR019819">
    <property type="entry name" value="Carboxylesterase_B_CS"/>
</dbReference>
<evidence type="ECO:0000313" key="6">
    <source>
        <dbReference type="Proteomes" id="UP000635477"/>
    </source>
</evidence>
<dbReference type="AlphaFoldDB" id="A0A8H4UNB8"/>
<feature type="domain" description="Carboxylesterase type B" evidence="4">
    <location>
        <begin position="24"/>
        <end position="510"/>
    </location>
</feature>
<name>A0A8H4UNB8_9HYPO</name>
<dbReference type="InterPro" id="IPR019826">
    <property type="entry name" value="Carboxylesterase_B_AS"/>
</dbReference>
<comment type="similarity">
    <text evidence="1 3">Belongs to the type-B carboxylesterase/lipase family.</text>
</comment>
<comment type="caution">
    <text evidence="5">The sequence shown here is derived from an EMBL/GenBank/DDBJ whole genome shotgun (WGS) entry which is preliminary data.</text>
</comment>
<dbReference type="InterPro" id="IPR050654">
    <property type="entry name" value="AChE-related_enzymes"/>
</dbReference>
<dbReference type="EC" id="3.1.1.-" evidence="3"/>
<gene>
    <name evidence="5" type="ORF">FZEAL_4084</name>
</gene>
<dbReference type="Proteomes" id="UP000635477">
    <property type="component" value="Unassembled WGS sequence"/>
</dbReference>
<keyword evidence="3" id="KW-0732">Signal</keyword>
<dbReference type="EMBL" id="JABEYC010000279">
    <property type="protein sequence ID" value="KAF4979780.1"/>
    <property type="molecule type" value="Genomic_DNA"/>
</dbReference>
<dbReference type="PROSITE" id="PS00941">
    <property type="entry name" value="CARBOXYLESTERASE_B_2"/>
    <property type="match status" value="1"/>
</dbReference>
<feature type="signal peptide" evidence="3">
    <location>
        <begin position="1"/>
        <end position="21"/>
    </location>
</feature>
<evidence type="ECO:0000256" key="2">
    <source>
        <dbReference type="ARBA" id="ARBA00022801"/>
    </source>
</evidence>
<accession>A0A8H4UNB8</accession>
<feature type="chain" id="PRO_5034304222" description="Carboxylic ester hydrolase" evidence="3">
    <location>
        <begin position="22"/>
        <end position="530"/>
    </location>
</feature>
<evidence type="ECO:0000259" key="4">
    <source>
        <dbReference type="Pfam" id="PF00135"/>
    </source>
</evidence>
<protein>
    <recommendedName>
        <fullName evidence="3">Carboxylic ester hydrolase</fullName>
        <ecNumber evidence="3">3.1.1.-</ecNumber>
    </recommendedName>
</protein>
<dbReference type="InterPro" id="IPR002018">
    <property type="entry name" value="CarbesteraseB"/>
</dbReference>
<evidence type="ECO:0000256" key="3">
    <source>
        <dbReference type="RuleBase" id="RU361235"/>
    </source>
</evidence>
<dbReference type="GO" id="GO:0052689">
    <property type="term" value="F:carboxylic ester hydrolase activity"/>
    <property type="evidence" value="ECO:0007669"/>
    <property type="project" value="TreeGrafter"/>
</dbReference>
<keyword evidence="6" id="KW-1185">Reference proteome</keyword>
<dbReference type="OrthoDB" id="408631at2759"/>
<dbReference type="SUPFAM" id="SSF53474">
    <property type="entry name" value="alpha/beta-Hydrolases"/>
    <property type="match status" value="1"/>
</dbReference>
<keyword evidence="2 3" id="KW-0378">Hydrolase</keyword>
<dbReference type="Gene3D" id="3.40.50.1820">
    <property type="entry name" value="alpha/beta hydrolase"/>
    <property type="match status" value="1"/>
</dbReference>
<proteinExistence type="inferred from homology"/>
<sequence>MRWLNLINIIWIFIFPWNIAATKSPVVDLGYARYKGTRLAAGVDQFLGMRYAAPPTGNLRFRAPMRPRKERSVTSATEFGKTCNGVNKVPSDLIGEDCLFVNVFKPKGARPGSKLPVWLYFSGGGYRANSNSNYNGTRAVVDSGMNVIFVNFNYRVGPFGFLAGRKVQRDGDLNVGLLDQQRLLWWVRGNIASFGGDPNHVVLHGTSAGAGSIAHQMTAYGGRNDHLFAGVGLQSPFWPTIRTVAESEFQIQHLAKAVGCPNNNRVIACLRSVPEGDLIAAARAYPFPGATASPLPHFYWLPVVDGNLIRGNLFELFDSGKFIKVPTLTSHGSNEGSMYGENATNPHQVQTFMKNNYPELTKKGLDKVIEAYPLMSPITKHNPWFPSASAAYGDRTFVCPGNAMAVSMARRYSSARVWNYRFNVLDPMHVEEGWGVPHAYDIGAILGPESTRDNTSYLSTNSAIVPVTMAYWTSFVRSLDPNQHRAAGSPYWKPWGRGDGIRLKLETNATELEPVPASLIRKCHMWEDLA</sequence>
<reference evidence="5" key="2">
    <citation type="submission" date="2020-05" db="EMBL/GenBank/DDBJ databases">
        <authorList>
            <person name="Kim H.-S."/>
            <person name="Proctor R.H."/>
            <person name="Brown D.W."/>
        </authorList>
    </citation>
    <scope>NUCLEOTIDE SEQUENCE</scope>
    <source>
        <strain evidence="5">NRRL 22465</strain>
    </source>
</reference>
<dbReference type="PROSITE" id="PS00122">
    <property type="entry name" value="CARBOXYLESTERASE_B_1"/>
    <property type="match status" value="1"/>
</dbReference>
<dbReference type="InterPro" id="IPR029058">
    <property type="entry name" value="AB_hydrolase_fold"/>
</dbReference>
<dbReference type="Pfam" id="PF00135">
    <property type="entry name" value="COesterase"/>
    <property type="match status" value="1"/>
</dbReference>
<dbReference type="PANTHER" id="PTHR43918">
    <property type="entry name" value="ACETYLCHOLINESTERASE"/>
    <property type="match status" value="1"/>
</dbReference>
<reference evidence="5" key="1">
    <citation type="journal article" date="2020" name="BMC Genomics">
        <title>Correction to: Identification and distribution of gene clusters required for synthesis of sphingolipid metabolism inhibitors in diverse species of the filamentous fungus Fusarium.</title>
        <authorList>
            <person name="Kim H.S."/>
            <person name="Lohmar J.M."/>
            <person name="Busman M."/>
            <person name="Brown D.W."/>
            <person name="Naumann T.A."/>
            <person name="Divon H.H."/>
            <person name="Lysoe E."/>
            <person name="Uhlig S."/>
            <person name="Proctor R.H."/>
        </authorList>
    </citation>
    <scope>NUCLEOTIDE SEQUENCE</scope>
    <source>
        <strain evidence="5">NRRL 22465</strain>
    </source>
</reference>
<evidence type="ECO:0000256" key="1">
    <source>
        <dbReference type="ARBA" id="ARBA00005964"/>
    </source>
</evidence>
<evidence type="ECO:0000313" key="5">
    <source>
        <dbReference type="EMBL" id="KAF4979780.1"/>
    </source>
</evidence>
<organism evidence="5 6">
    <name type="scientific">Fusarium zealandicum</name>
    <dbReference type="NCBI Taxonomy" id="1053134"/>
    <lineage>
        <taxon>Eukaryota</taxon>
        <taxon>Fungi</taxon>
        <taxon>Dikarya</taxon>
        <taxon>Ascomycota</taxon>
        <taxon>Pezizomycotina</taxon>
        <taxon>Sordariomycetes</taxon>
        <taxon>Hypocreomycetidae</taxon>
        <taxon>Hypocreales</taxon>
        <taxon>Nectriaceae</taxon>
        <taxon>Fusarium</taxon>
        <taxon>Fusarium staphyleae species complex</taxon>
    </lineage>
</organism>